<dbReference type="InterPro" id="IPR009056">
    <property type="entry name" value="Cyt_c-like_dom"/>
</dbReference>
<dbReference type="GO" id="GO:0005509">
    <property type="term" value="F:calcium ion binding"/>
    <property type="evidence" value="ECO:0007669"/>
    <property type="project" value="InterPro"/>
</dbReference>
<evidence type="ECO:0000256" key="3">
    <source>
        <dbReference type="ARBA" id="ARBA00022723"/>
    </source>
</evidence>
<dbReference type="GO" id="GO:0016614">
    <property type="term" value="F:oxidoreductase activity, acting on CH-OH group of donors"/>
    <property type="evidence" value="ECO:0007669"/>
    <property type="project" value="InterPro"/>
</dbReference>
<name>A0A838L515_9SPHN</name>
<proteinExistence type="inferred from homology"/>
<feature type="binding site" description="axial binding residue" evidence="12">
    <location>
        <position position="623"/>
    </location>
    <ligand>
        <name>heme c</name>
        <dbReference type="ChEBI" id="CHEBI:61717"/>
    </ligand>
    <ligandPart>
        <name>Fe</name>
        <dbReference type="ChEBI" id="CHEBI:18248"/>
    </ligandPart>
</feature>
<evidence type="ECO:0000256" key="8">
    <source>
        <dbReference type="ARBA" id="ARBA00023004"/>
    </source>
</evidence>
<feature type="binding site" evidence="11">
    <location>
        <position position="182"/>
    </location>
    <ligand>
        <name>pyrroloquinoline quinone</name>
        <dbReference type="ChEBI" id="CHEBI:58442"/>
    </ligand>
</feature>
<dbReference type="InterPro" id="IPR002372">
    <property type="entry name" value="PQQ_rpt_dom"/>
</dbReference>
<evidence type="ECO:0000256" key="1">
    <source>
        <dbReference type="ARBA" id="ARBA00008156"/>
    </source>
</evidence>
<dbReference type="Pfam" id="PF01011">
    <property type="entry name" value="PQQ"/>
    <property type="match status" value="2"/>
</dbReference>
<dbReference type="NCBIfam" id="TIGR03075">
    <property type="entry name" value="PQQ_enz_alc_DH"/>
    <property type="match status" value="1"/>
</dbReference>
<evidence type="ECO:0000256" key="10">
    <source>
        <dbReference type="PIRSR" id="PIRSR617512-1"/>
    </source>
</evidence>
<dbReference type="GO" id="GO:0016020">
    <property type="term" value="C:membrane"/>
    <property type="evidence" value="ECO:0007669"/>
    <property type="project" value="InterPro"/>
</dbReference>
<evidence type="ECO:0000256" key="12">
    <source>
        <dbReference type="PIRSR" id="PIRSR617512-3"/>
    </source>
</evidence>
<evidence type="ECO:0000313" key="16">
    <source>
        <dbReference type="Proteomes" id="UP000570166"/>
    </source>
</evidence>
<keyword evidence="4" id="KW-0732">Signal</keyword>
<dbReference type="SUPFAM" id="SSF46626">
    <property type="entry name" value="Cytochrome c"/>
    <property type="match status" value="1"/>
</dbReference>
<organism evidence="15 16">
    <name type="scientific">Sphingomonas chungangi</name>
    <dbReference type="NCBI Taxonomy" id="2683589"/>
    <lineage>
        <taxon>Bacteria</taxon>
        <taxon>Pseudomonadati</taxon>
        <taxon>Pseudomonadota</taxon>
        <taxon>Alphaproteobacteria</taxon>
        <taxon>Sphingomonadales</taxon>
        <taxon>Sphingomonadaceae</taxon>
        <taxon>Sphingomonas</taxon>
    </lineage>
</organism>
<evidence type="ECO:0000256" key="6">
    <source>
        <dbReference type="ARBA" id="ARBA00022891"/>
    </source>
</evidence>
<dbReference type="Gene3D" id="2.140.10.10">
    <property type="entry name" value="Quinoprotein alcohol dehydrogenase-like superfamily"/>
    <property type="match status" value="1"/>
</dbReference>
<keyword evidence="9" id="KW-1015">Disulfide bond</keyword>
<dbReference type="PANTHER" id="PTHR32303">
    <property type="entry name" value="QUINOPROTEIN ALCOHOL DEHYDROGENASE (CYTOCHROME C)"/>
    <property type="match status" value="1"/>
</dbReference>
<dbReference type="GO" id="GO:0030288">
    <property type="term" value="C:outer membrane-bounded periplasmic space"/>
    <property type="evidence" value="ECO:0007669"/>
    <property type="project" value="InterPro"/>
</dbReference>
<evidence type="ECO:0000256" key="13">
    <source>
        <dbReference type="SAM" id="MobiDB-lite"/>
    </source>
</evidence>
<dbReference type="PROSITE" id="PS00363">
    <property type="entry name" value="BACTERIAL_PQQ_1"/>
    <property type="match status" value="1"/>
</dbReference>
<feature type="active site" description="Proton acceptor" evidence="10">
    <location>
        <position position="322"/>
    </location>
</feature>
<reference evidence="15 16" key="1">
    <citation type="submission" date="2020-07" db="EMBL/GenBank/DDBJ databases">
        <authorList>
            <person name="Sun Q."/>
        </authorList>
    </citation>
    <scope>NUCLEOTIDE SEQUENCE [LARGE SCALE GENOMIC DNA]</scope>
    <source>
        <strain evidence="15 16">CGMCC 1.13654</strain>
    </source>
</reference>
<protein>
    <submittedName>
        <fullName evidence="15">PQQ-dependent dehydrogenase, methanol/ethanol family</fullName>
        <ecNumber evidence="15">1.1.2.-</ecNumber>
    </submittedName>
</protein>
<sequence>MARILIALAALGIVLGGCSKGESPPAKQPAASWAEDAKDGDSNWPEYGRTSDANHYSPLAQINEGNVGKLKLAWSYDVDDLGSMYTAPIEVDGKLFFSEGLSKIHALDARTGKLLWKYDAEVGKVAGMKLRWGWGSRGIAYWGGKIFAGTLDGRLIALDANDGHIVWSVQTTEGPNDGRYITGAPFVYNGKVVIGHGGADFSTVRGYVTAYDANDGHQIWRFWTVPGDPAKGFENDAMKMAAKTWTGQWWKYGGGGTAWNAMAYDRRFNRLYIGTGNGDPWNAKIRSPGGGDNLFLSSIVAVDADTGKYVWHYQMDPGESWDYNASMDIELTDMMVGGRTRPVLMQAPKDGYFYVIDRETGKLLSAKPFSAVNWSAGTDPKTGRPIVKPEAYYGGDKPFFGMPGPAGGHNAQTMSYNPVTKLVYIPAQDIGFYYTDQGIDLKSWAPVQGRGFNNGITTQNPPRGSPPPKAYLLAWDPAAQKRVWSVPIPVLPGGGVTSTAGGLVLHGDVTGKFNILSARTGKTIWSFDAQSGISSQPISYALDGKQYITILSGYRGIIAPTQWDYRTQKRRVLTFVLDGQASLPPAPPPAPKAYHDEPGTPIDQAKAKAGSQLFVQYQCSNCHGNDMGAGGMAPDLRESAVPWSADSFHQVVSEGIMQDQGMPRWGELSSEQLDLLRNYIMAGARAAKQGKPNPYPTPPIHQ</sequence>
<dbReference type="InterPro" id="IPR036909">
    <property type="entry name" value="Cyt_c-like_dom_sf"/>
</dbReference>
<evidence type="ECO:0000259" key="14">
    <source>
        <dbReference type="PROSITE" id="PS51007"/>
    </source>
</evidence>
<comment type="similarity">
    <text evidence="1">Belongs to the bacterial PQQ dehydrogenase family.</text>
</comment>
<evidence type="ECO:0000313" key="15">
    <source>
        <dbReference type="EMBL" id="MBA2933785.1"/>
    </source>
</evidence>
<dbReference type="InterPro" id="IPR011047">
    <property type="entry name" value="Quinoprotein_ADH-like_sf"/>
</dbReference>
<keyword evidence="7 15" id="KW-0560">Oxidoreductase</keyword>
<comment type="cofactor">
    <cofactor evidence="11">
        <name>heme c</name>
        <dbReference type="ChEBI" id="CHEBI:61717"/>
    </cofactor>
    <text evidence="11">Binds 1 heme c group per subunit.</text>
</comment>
<comment type="cofactor">
    <cofactor evidence="11">
        <name>pyrroloquinoline quinone</name>
        <dbReference type="ChEBI" id="CHEBI:58442"/>
    </cofactor>
    <text evidence="11">Binds 1 PQQ group per subunit.</text>
</comment>
<feature type="binding site" evidence="11">
    <location>
        <position position="349"/>
    </location>
    <ligand>
        <name>pyrroloquinoline quinone</name>
        <dbReference type="ChEBI" id="CHEBI:58442"/>
    </ligand>
</feature>
<accession>A0A838L515</accession>
<evidence type="ECO:0000256" key="11">
    <source>
        <dbReference type="PIRSR" id="PIRSR617512-2"/>
    </source>
</evidence>
<feature type="binding site" evidence="12">
    <location>
        <position position="277"/>
    </location>
    <ligand>
        <name>Ca(2+)</name>
        <dbReference type="ChEBI" id="CHEBI:29108"/>
    </ligand>
</feature>
<feature type="binding site" evidence="12">
    <location>
        <position position="322"/>
    </location>
    <ligand>
        <name>Ca(2+)</name>
        <dbReference type="ChEBI" id="CHEBI:29108"/>
    </ligand>
</feature>
<dbReference type="GO" id="GO:0009055">
    <property type="term" value="F:electron transfer activity"/>
    <property type="evidence" value="ECO:0007669"/>
    <property type="project" value="InterPro"/>
</dbReference>
<dbReference type="RefSeq" id="WP_160363583.1">
    <property type="nucleotide sequence ID" value="NZ_JACEIB010000003.1"/>
</dbReference>
<dbReference type="InterPro" id="IPR001479">
    <property type="entry name" value="Quinoprotein_DH_CS"/>
</dbReference>
<feature type="domain" description="Cytochrome c" evidence="14">
    <location>
        <begin position="605"/>
        <end position="684"/>
    </location>
</feature>
<dbReference type="PROSITE" id="PS51007">
    <property type="entry name" value="CYTC"/>
    <property type="match status" value="1"/>
</dbReference>
<dbReference type="GO" id="GO:0020037">
    <property type="term" value="F:heme binding"/>
    <property type="evidence" value="ECO:0007669"/>
    <property type="project" value="InterPro"/>
</dbReference>
<dbReference type="InterPro" id="IPR017512">
    <property type="entry name" value="PQQ_MeOH/EtOH_DH"/>
</dbReference>
<keyword evidence="3 12" id="KW-0479">Metal-binding</keyword>
<feature type="binding site" description="covalent" evidence="11">
    <location>
        <position position="619"/>
    </location>
    <ligand>
        <name>heme c</name>
        <dbReference type="ChEBI" id="CHEBI:61717"/>
    </ligand>
</feature>
<dbReference type="EMBL" id="JACEIB010000003">
    <property type="protein sequence ID" value="MBA2933785.1"/>
    <property type="molecule type" value="Genomic_DNA"/>
</dbReference>
<keyword evidence="2 11" id="KW-0349">Heme</keyword>
<evidence type="ECO:0000256" key="7">
    <source>
        <dbReference type="ARBA" id="ARBA00023002"/>
    </source>
</evidence>
<evidence type="ECO:0000256" key="9">
    <source>
        <dbReference type="ARBA" id="ARBA00023157"/>
    </source>
</evidence>
<feature type="binding site" evidence="11">
    <location>
        <position position="257"/>
    </location>
    <ligand>
        <name>pyrroloquinoline quinone</name>
        <dbReference type="ChEBI" id="CHEBI:58442"/>
    </ligand>
</feature>
<feature type="binding site" evidence="11">
    <location>
        <position position="557"/>
    </location>
    <ligand>
        <name>pyrroloquinoline quinone</name>
        <dbReference type="ChEBI" id="CHEBI:58442"/>
    </ligand>
</feature>
<keyword evidence="6 11" id="KW-0634">PQQ</keyword>
<feature type="binding site" evidence="11">
    <location>
        <begin position="198"/>
        <end position="199"/>
    </location>
    <ligand>
        <name>pyrroloquinoline quinone</name>
        <dbReference type="ChEBI" id="CHEBI:58442"/>
    </ligand>
</feature>
<dbReference type="SUPFAM" id="SSF50998">
    <property type="entry name" value="Quinoprotein alcohol dehydrogenase-like"/>
    <property type="match status" value="1"/>
</dbReference>
<evidence type="ECO:0000256" key="2">
    <source>
        <dbReference type="ARBA" id="ARBA00022617"/>
    </source>
</evidence>
<feature type="binding site" evidence="11">
    <location>
        <position position="137"/>
    </location>
    <ligand>
        <name>pyrroloquinoline quinone</name>
        <dbReference type="ChEBI" id="CHEBI:58442"/>
    </ligand>
</feature>
<dbReference type="EC" id="1.1.2.-" evidence="15"/>
<dbReference type="AlphaFoldDB" id="A0A838L515"/>
<feature type="binding site" description="axial binding residue" evidence="12">
    <location>
        <position position="662"/>
    </location>
    <ligand>
        <name>heme c</name>
        <dbReference type="ChEBI" id="CHEBI:61717"/>
    </ligand>
    <ligandPart>
        <name>Fe</name>
        <dbReference type="ChEBI" id="CHEBI:18248"/>
    </ligandPart>
</feature>
<evidence type="ECO:0000256" key="4">
    <source>
        <dbReference type="ARBA" id="ARBA00022729"/>
    </source>
</evidence>
<gene>
    <name evidence="15" type="ORF">HZF05_06690</name>
</gene>
<dbReference type="PROSITE" id="PS51257">
    <property type="entry name" value="PROKAR_LIPOPROTEIN"/>
    <property type="match status" value="1"/>
</dbReference>
<keyword evidence="16" id="KW-1185">Reference proteome</keyword>
<evidence type="ECO:0000256" key="5">
    <source>
        <dbReference type="ARBA" id="ARBA00022837"/>
    </source>
</evidence>
<dbReference type="SMART" id="SM00564">
    <property type="entry name" value="PQQ"/>
    <property type="match status" value="6"/>
</dbReference>
<dbReference type="InterPro" id="IPR018391">
    <property type="entry name" value="PQQ_b-propeller_rpt"/>
</dbReference>
<dbReference type="Gene3D" id="1.10.760.10">
    <property type="entry name" value="Cytochrome c-like domain"/>
    <property type="match status" value="1"/>
</dbReference>
<dbReference type="Proteomes" id="UP000570166">
    <property type="component" value="Unassembled WGS sequence"/>
</dbReference>
<comment type="cofactor">
    <cofactor evidence="12">
        <name>Ca(2+)</name>
        <dbReference type="ChEBI" id="CHEBI:29108"/>
    </cofactor>
    <text evidence="12">Binds 1 Ca(2+) ion per subunit.</text>
</comment>
<dbReference type="Pfam" id="PF13442">
    <property type="entry name" value="Cytochrome_CBB3"/>
    <property type="match status" value="1"/>
</dbReference>
<feature type="region of interest" description="Disordered" evidence="13">
    <location>
        <begin position="20"/>
        <end position="47"/>
    </location>
</feature>
<keyword evidence="8 12" id="KW-0408">Iron</keyword>
<keyword evidence="5 12" id="KW-0106">Calcium</keyword>
<comment type="caution">
    <text evidence="15">The sequence shown here is derived from an EMBL/GenBank/DDBJ whole genome shotgun (WGS) entry which is preliminary data.</text>
</comment>
<feature type="binding site" description="covalent" evidence="11">
    <location>
        <position position="622"/>
    </location>
    <ligand>
        <name>heme c</name>
        <dbReference type="ChEBI" id="CHEBI:61717"/>
    </ligand>
</feature>